<dbReference type="Pfam" id="PF15072">
    <property type="entry name" value="HROB"/>
    <property type="match status" value="1"/>
</dbReference>
<evidence type="ECO:0000313" key="3">
    <source>
        <dbReference type="Proteomes" id="UP000245207"/>
    </source>
</evidence>
<evidence type="ECO:0000313" key="2">
    <source>
        <dbReference type="EMBL" id="PWA43317.1"/>
    </source>
</evidence>
<dbReference type="PANTHER" id="PTHR14523">
    <property type="entry name" value="UNCHARACTERIZED PROTEIN C17ORF53 HOMOLOG"/>
    <property type="match status" value="1"/>
</dbReference>
<dbReference type="EMBL" id="PKPP01011883">
    <property type="protein sequence ID" value="PWA43317.1"/>
    <property type="molecule type" value="Genomic_DNA"/>
</dbReference>
<sequence>MDISRGDIESFINNGKVDQVVAIIKSCTPNALGDLTVTLKDLSGSIPGAIQLVHTICFFYVQGIQYGGSGHTFTEDDGKIDVKVLYDAWRIVYVT</sequence>
<dbReference type="GO" id="GO:0000725">
    <property type="term" value="P:recombinational repair"/>
    <property type="evidence" value="ECO:0007669"/>
    <property type="project" value="InterPro"/>
</dbReference>
<reference evidence="2 3" key="1">
    <citation type="journal article" date="2018" name="Mol. Plant">
        <title>The genome of Artemisia annua provides insight into the evolution of Asteraceae family and artemisinin biosynthesis.</title>
        <authorList>
            <person name="Shen Q."/>
            <person name="Zhang L."/>
            <person name="Liao Z."/>
            <person name="Wang S."/>
            <person name="Yan T."/>
            <person name="Shi P."/>
            <person name="Liu M."/>
            <person name="Fu X."/>
            <person name="Pan Q."/>
            <person name="Wang Y."/>
            <person name="Lv Z."/>
            <person name="Lu X."/>
            <person name="Zhang F."/>
            <person name="Jiang W."/>
            <person name="Ma Y."/>
            <person name="Chen M."/>
            <person name="Hao X."/>
            <person name="Li L."/>
            <person name="Tang Y."/>
            <person name="Lv G."/>
            <person name="Zhou Y."/>
            <person name="Sun X."/>
            <person name="Brodelius P.E."/>
            <person name="Rose J.K.C."/>
            <person name="Tang K."/>
        </authorList>
    </citation>
    <scope>NUCLEOTIDE SEQUENCE [LARGE SCALE GENOMIC DNA]</scope>
    <source>
        <strain evidence="3">cv. Huhao1</strain>
        <tissue evidence="2">Leaf</tissue>
    </source>
</reference>
<feature type="domain" description="Homologous recombination OB-fold protein OB-fold" evidence="1">
    <location>
        <begin position="16"/>
        <end position="51"/>
    </location>
</feature>
<dbReference type="Proteomes" id="UP000245207">
    <property type="component" value="Unassembled WGS sequence"/>
</dbReference>
<name>A0A2U1L2U0_ARTAN</name>
<dbReference type="InterPro" id="IPR058570">
    <property type="entry name" value="HROB_OB"/>
</dbReference>
<protein>
    <recommendedName>
        <fullName evidence="1">Homologous recombination OB-fold protein OB-fold domain-containing protein</fullName>
    </recommendedName>
</protein>
<dbReference type="InterPro" id="IPR028045">
    <property type="entry name" value="HROB"/>
</dbReference>
<comment type="caution">
    <text evidence="2">The sequence shown here is derived from an EMBL/GenBank/DDBJ whole genome shotgun (WGS) entry which is preliminary data.</text>
</comment>
<dbReference type="AlphaFoldDB" id="A0A2U1L2U0"/>
<proteinExistence type="predicted"/>
<dbReference type="OrthoDB" id="550780at2759"/>
<dbReference type="PANTHER" id="PTHR14523:SF1">
    <property type="entry name" value="HOMOLOGOUS RECOMBINATION OB-FOLD PROTEIN"/>
    <property type="match status" value="1"/>
</dbReference>
<gene>
    <name evidence="2" type="ORF">CTI12_AA536520</name>
</gene>
<accession>A0A2U1L2U0</accession>
<keyword evidence="3" id="KW-1185">Reference proteome</keyword>
<evidence type="ECO:0000259" key="1">
    <source>
        <dbReference type="Pfam" id="PF15072"/>
    </source>
</evidence>
<organism evidence="2 3">
    <name type="scientific">Artemisia annua</name>
    <name type="common">Sweet wormwood</name>
    <dbReference type="NCBI Taxonomy" id="35608"/>
    <lineage>
        <taxon>Eukaryota</taxon>
        <taxon>Viridiplantae</taxon>
        <taxon>Streptophyta</taxon>
        <taxon>Embryophyta</taxon>
        <taxon>Tracheophyta</taxon>
        <taxon>Spermatophyta</taxon>
        <taxon>Magnoliopsida</taxon>
        <taxon>eudicotyledons</taxon>
        <taxon>Gunneridae</taxon>
        <taxon>Pentapetalae</taxon>
        <taxon>asterids</taxon>
        <taxon>campanulids</taxon>
        <taxon>Asterales</taxon>
        <taxon>Asteraceae</taxon>
        <taxon>Asteroideae</taxon>
        <taxon>Anthemideae</taxon>
        <taxon>Artemisiinae</taxon>
        <taxon>Artemisia</taxon>
    </lineage>
</organism>